<dbReference type="GO" id="GO:0016462">
    <property type="term" value="F:pyrophosphatase activity"/>
    <property type="evidence" value="ECO:0007669"/>
    <property type="project" value="UniProtKB-ARBA"/>
</dbReference>
<proteinExistence type="predicted"/>
<organism evidence="2 3">
    <name type="scientific">Ceratopteris richardii</name>
    <name type="common">Triangle waterfern</name>
    <dbReference type="NCBI Taxonomy" id="49495"/>
    <lineage>
        <taxon>Eukaryota</taxon>
        <taxon>Viridiplantae</taxon>
        <taxon>Streptophyta</taxon>
        <taxon>Embryophyta</taxon>
        <taxon>Tracheophyta</taxon>
        <taxon>Polypodiopsida</taxon>
        <taxon>Polypodiidae</taxon>
        <taxon>Polypodiales</taxon>
        <taxon>Pteridineae</taxon>
        <taxon>Pteridaceae</taxon>
        <taxon>Parkerioideae</taxon>
        <taxon>Ceratopteris</taxon>
    </lineage>
</organism>
<keyword evidence="3" id="KW-1185">Reference proteome</keyword>
<dbReference type="SUPFAM" id="SSF55154">
    <property type="entry name" value="CYTH-like phosphatases"/>
    <property type="match status" value="1"/>
</dbReference>
<dbReference type="AlphaFoldDB" id="A0A8T2TVY9"/>
<dbReference type="Pfam" id="PF01928">
    <property type="entry name" value="CYTH"/>
    <property type="match status" value="1"/>
</dbReference>
<name>A0A8T2TVY9_CERRI</name>
<dbReference type="EMBL" id="CM035415">
    <property type="protein sequence ID" value="KAH7427637.1"/>
    <property type="molecule type" value="Genomic_DNA"/>
</dbReference>
<dbReference type="PANTHER" id="PTHR34948">
    <property type="entry name" value="OS08G0299200 PROTEIN"/>
    <property type="match status" value="1"/>
</dbReference>
<dbReference type="Proteomes" id="UP000825935">
    <property type="component" value="Chromosome 10"/>
</dbReference>
<dbReference type="OMA" id="DTQCIIS"/>
<reference evidence="2" key="1">
    <citation type="submission" date="2021-08" db="EMBL/GenBank/DDBJ databases">
        <title>WGS assembly of Ceratopteris richardii.</title>
        <authorList>
            <person name="Marchant D.B."/>
            <person name="Chen G."/>
            <person name="Jenkins J."/>
            <person name="Shu S."/>
            <person name="Leebens-Mack J."/>
            <person name="Grimwood J."/>
            <person name="Schmutz J."/>
            <person name="Soltis P."/>
            <person name="Soltis D."/>
            <person name="Chen Z.-H."/>
        </authorList>
    </citation>
    <scope>NUCLEOTIDE SEQUENCE</scope>
    <source>
        <strain evidence="2">Whitten #5841</strain>
        <tissue evidence="2">Leaf</tissue>
    </source>
</reference>
<sequence length="228" mass="25693">MHIVQCVTYFHLSPLPLHLRTHPRTMEVEVKLRLPTAEAHQRVADLLAANHKVSHLQENVFFDGVNGELSSKKTVLRLRFYGADAHRCVVAVKGKAVIVDGISRVSEEEEEVADAATAHSCLADPQRLFILDSSLINRVAKEFQVQSFACLGGFRNVRNVFHWKDLVLELDETQYPFGTSYEIECETSDAEHARSVLEDFLHQNGIPFSYSTTSKFATFRSGKLPEIP</sequence>
<feature type="domain" description="CYTH" evidence="1">
    <location>
        <begin position="25"/>
        <end position="223"/>
    </location>
</feature>
<dbReference type="PANTHER" id="PTHR34948:SF2">
    <property type="entry name" value="TRIPHOSPHATE TUNNEL METALLOENZYME 3"/>
    <property type="match status" value="1"/>
</dbReference>
<dbReference type="InterPro" id="IPR033469">
    <property type="entry name" value="CYTH-like_dom_sf"/>
</dbReference>
<evidence type="ECO:0000313" key="3">
    <source>
        <dbReference type="Proteomes" id="UP000825935"/>
    </source>
</evidence>
<dbReference type="InterPro" id="IPR023577">
    <property type="entry name" value="CYTH_domain"/>
</dbReference>
<dbReference type="SMART" id="SM01118">
    <property type="entry name" value="CYTH"/>
    <property type="match status" value="1"/>
</dbReference>
<protein>
    <recommendedName>
        <fullName evidence="1">CYTH domain-containing protein</fullName>
    </recommendedName>
</protein>
<dbReference type="CDD" id="cd07374">
    <property type="entry name" value="CYTH-like_Pase"/>
    <property type="match status" value="1"/>
</dbReference>
<dbReference type="PROSITE" id="PS51707">
    <property type="entry name" value="CYTH"/>
    <property type="match status" value="1"/>
</dbReference>
<evidence type="ECO:0000313" key="2">
    <source>
        <dbReference type="EMBL" id="KAH7427637.1"/>
    </source>
</evidence>
<dbReference type="Gene3D" id="2.40.320.10">
    <property type="entry name" value="Hypothetical Protein Pfu-838710-001"/>
    <property type="match status" value="1"/>
</dbReference>
<dbReference type="OrthoDB" id="2160189at2759"/>
<comment type="caution">
    <text evidence="2">The sequence shown here is derived from an EMBL/GenBank/DDBJ whole genome shotgun (WGS) entry which is preliminary data.</text>
</comment>
<accession>A0A8T2TVY9</accession>
<gene>
    <name evidence="2" type="ORF">KP509_10G052700</name>
</gene>
<evidence type="ECO:0000259" key="1">
    <source>
        <dbReference type="PROSITE" id="PS51707"/>
    </source>
</evidence>